<feature type="transmembrane region" description="Helical" evidence="6">
    <location>
        <begin position="170"/>
        <end position="195"/>
    </location>
</feature>
<dbReference type="EMBL" id="JBHSNO010000001">
    <property type="protein sequence ID" value="MFC5587378.1"/>
    <property type="molecule type" value="Genomic_DNA"/>
</dbReference>
<feature type="transmembrane region" description="Helical" evidence="6">
    <location>
        <begin position="331"/>
        <end position="352"/>
    </location>
</feature>
<dbReference type="NCBIfam" id="NF038403">
    <property type="entry name" value="perm_prefix_1"/>
    <property type="match status" value="1"/>
</dbReference>
<comment type="caution">
    <text evidence="7">The sequence shown here is derived from an EMBL/GenBank/DDBJ whole genome shotgun (WGS) entry which is preliminary data.</text>
</comment>
<dbReference type="Pfam" id="PF01098">
    <property type="entry name" value="FTSW_RODA_SPOVE"/>
    <property type="match status" value="1"/>
</dbReference>
<protein>
    <submittedName>
        <fullName evidence="7">FtsW/RodA/SpoVE family cell cycle protein</fullName>
    </submittedName>
</protein>
<evidence type="ECO:0000256" key="1">
    <source>
        <dbReference type="ARBA" id="ARBA00004141"/>
    </source>
</evidence>
<comment type="subcellular location">
    <subcellularLocation>
        <location evidence="1">Membrane</location>
        <topology evidence="1">Multi-pass membrane protein</topology>
    </subcellularLocation>
</comment>
<dbReference type="PANTHER" id="PTHR30474:SF1">
    <property type="entry name" value="PEPTIDOGLYCAN GLYCOSYLTRANSFERASE MRDB"/>
    <property type="match status" value="1"/>
</dbReference>
<evidence type="ECO:0000256" key="2">
    <source>
        <dbReference type="ARBA" id="ARBA00022692"/>
    </source>
</evidence>
<feature type="transmembrane region" description="Helical" evidence="6">
    <location>
        <begin position="76"/>
        <end position="98"/>
    </location>
</feature>
<dbReference type="InterPro" id="IPR001182">
    <property type="entry name" value="FtsW/RodA"/>
</dbReference>
<keyword evidence="3" id="KW-0133">Cell shape</keyword>
<proteinExistence type="predicted"/>
<evidence type="ECO:0000256" key="6">
    <source>
        <dbReference type="SAM" id="Phobius"/>
    </source>
</evidence>
<evidence type="ECO:0000256" key="4">
    <source>
        <dbReference type="ARBA" id="ARBA00022989"/>
    </source>
</evidence>
<dbReference type="InterPro" id="IPR047928">
    <property type="entry name" value="Perm_prefix_1"/>
</dbReference>
<evidence type="ECO:0000256" key="5">
    <source>
        <dbReference type="ARBA" id="ARBA00023136"/>
    </source>
</evidence>
<dbReference type="RefSeq" id="WP_381429338.1">
    <property type="nucleotide sequence ID" value="NZ_JBHSNO010000001.1"/>
</dbReference>
<name>A0ABW0TF56_9BACL</name>
<keyword evidence="5 6" id="KW-0472">Membrane</keyword>
<feature type="transmembrane region" description="Helical" evidence="6">
    <location>
        <begin position="202"/>
        <end position="219"/>
    </location>
</feature>
<feature type="transmembrane region" description="Helical" evidence="6">
    <location>
        <begin position="364"/>
        <end position="388"/>
    </location>
</feature>
<dbReference type="Pfam" id="PF22564">
    <property type="entry name" value="HAAS"/>
    <property type="match status" value="1"/>
</dbReference>
<evidence type="ECO:0000313" key="8">
    <source>
        <dbReference type="Proteomes" id="UP001596109"/>
    </source>
</evidence>
<accession>A0ABW0TF56</accession>
<sequence length="434" mass="49257">MEKKGQSYLREVRERIKSKEAKDFVSAELDSHIREAKHEWMKKGLDEAEAEEKAVGQMGSPVTLGQKLNKLHRPKVDWLTMILLVATMGLGFIPILFVDPDYSLRIGMDAGDFFKHKAIFAFLGGAVVWGMMLLDYRKIAKLGWLFYIIGVLILLTINLFSTGIVDGVPIVVLGPLTIESLMAIPFFFLAWASFFNNKKLKLWHLGLLFFHSCYLLLMVPSTSTIYIYVVMVFVLFWWSKFSRKQILTTMILSMGSCLMAVGVLWPLTSPYQKVRLLAFLNPEKYSNDEGFMILHIKELLAKAGWFGNSTPLELLPGAHTDFVFVGFTYHYGWFLAAVLVLILCLLVARIIVISYKIHDPYGKLLLIGAVALYTVQLVSNICMTLGFFPMTSMSLPFISYGLMPILLNSFLIGVVLSVYRRKDLMYRHSIPLSN</sequence>
<organism evidence="7 8">
    <name type="scientific">Sporosarcina soli</name>
    <dbReference type="NCBI Taxonomy" id="334736"/>
    <lineage>
        <taxon>Bacteria</taxon>
        <taxon>Bacillati</taxon>
        <taxon>Bacillota</taxon>
        <taxon>Bacilli</taxon>
        <taxon>Bacillales</taxon>
        <taxon>Caryophanaceae</taxon>
        <taxon>Sporosarcina</taxon>
    </lineage>
</organism>
<dbReference type="Proteomes" id="UP001596109">
    <property type="component" value="Unassembled WGS sequence"/>
</dbReference>
<feature type="transmembrane region" description="Helical" evidence="6">
    <location>
        <begin position="400"/>
        <end position="419"/>
    </location>
</feature>
<evidence type="ECO:0000256" key="3">
    <source>
        <dbReference type="ARBA" id="ARBA00022960"/>
    </source>
</evidence>
<evidence type="ECO:0000313" key="7">
    <source>
        <dbReference type="EMBL" id="MFC5587378.1"/>
    </source>
</evidence>
<feature type="transmembrane region" description="Helical" evidence="6">
    <location>
        <begin position="143"/>
        <end position="164"/>
    </location>
</feature>
<gene>
    <name evidence="7" type="ORF">ACFPRA_00460</name>
</gene>
<reference evidence="8" key="1">
    <citation type="journal article" date="2019" name="Int. J. Syst. Evol. Microbiol.">
        <title>The Global Catalogue of Microorganisms (GCM) 10K type strain sequencing project: providing services to taxonomists for standard genome sequencing and annotation.</title>
        <authorList>
            <consortium name="The Broad Institute Genomics Platform"/>
            <consortium name="The Broad Institute Genome Sequencing Center for Infectious Disease"/>
            <person name="Wu L."/>
            <person name="Ma J."/>
        </authorList>
    </citation>
    <scope>NUCLEOTIDE SEQUENCE [LARGE SCALE GENOMIC DNA]</scope>
    <source>
        <strain evidence="8">CGMCC 4.1434</strain>
    </source>
</reference>
<dbReference type="PANTHER" id="PTHR30474">
    <property type="entry name" value="CELL CYCLE PROTEIN"/>
    <property type="match status" value="1"/>
</dbReference>
<feature type="transmembrane region" description="Helical" evidence="6">
    <location>
        <begin position="246"/>
        <end position="267"/>
    </location>
</feature>
<feature type="transmembrane region" description="Helical" evidence="6">
    <location>
        <begin position="118"/>
        <end position="136"/>
    </location>
</feature>
<keyword evidence="8" id="KW-1185">Reference proteome</keyword>
<keyword evidence="4 6" id="KW-1133">Transmembrane helix</keyword>
<feature type="transmembrane region" description="Helical" evidence="6">
    <location>
        <begin position="225"/>
        <end position="241"/>
    </location>
</feature>
<keyword evidence="2 6" id="KW-0812">Transmembrane</keyword>